<evidence type="ECO:0000256" key="1">
    <source>
        <dbReference type="SAM" id="SignalP"/>
    </source>
</evidence>
<proteinExistence type="predicted"/>
<dbReference type="Proteomes" id="UP001226762">
    <property type="component" value="Unassembled WGS sequence"/>
</dbReference>
<evidence type="ECO:0000313" key="2">
    <source>
        <dbReference type="EMBL" id="MDQ2091320.1"/>
    </source>
</evidence>
<gene>
    <name evidence="2" type="ORF">NO357_15575</name>
</gene>
<sequence length="82" mass="8972">MQNKSKIRNFIYFPLFLGLASLAAADCPGPTDLTRGLRLTYSGGATEDFRPHTTVGIIQSVYREDDGGTSRALLAQGLYCWS</sequence>
<keyword evidence="3" id="KW-1185">Reference proteome</keyword>
<reference evidence="2" key="2">
    <citation type="submission" date="2023-02" db="EMBL/GenBank/DDBJ databases">
        <title>'Rhodoalgimonas zhirmunskyi' gen. nov., isolated from a red alga.</title>
        <authorList>
            <person name="Nedashkovskaya O.I."/>
            <person name="Otstavnykh N.Y."/>
            <person name="Bystritskaya E.P."/>
            <person name="Balabanova L.A."/>
            <person name="Isaeva M.P."/>
        </authorList>
    </citation>
    <scope>NUCLEOTIDE SEQUENCE</scope>
    <source>
        <strain evidence="2">KCTC 52189</strain>
    </source>
</reference>
<accession>A0AAE3WFA4</accession>
<dbReference type="RefSeq" id="WP_306736613.1">
    <property type="nucleotide sequence ID" value="NZ_JANHAX010000005.1"/>
</dbReference>
<keyword evidence="1" id="KW-0732">Signal</keyword>
<comment type="caution">
    <text evidence="2">The sequence shown here is derived from an EMBL/GenBank/DDBJ whole genome shotgun (WGS) entry which is preliminary data.</text>
</comment>
<protein>
    <submittedName>
        <fullName evidence="2">Uncharacterized protein</fullName>
    </submittedName>
</protein>
<evidence type="ECO:0000313" key="3">
    <source>
        <dbReference type="Proteomes" id="UP001226762"/>
    </source>
</evidence>
<feature type="signal peptide" evidence="1">
    <location>
        <begin position="1"/>
        <end position="25"/>
    </location>
</feature>
<reference evidence="2" key="1">
    <citation type="submission" date="2022-07" db="EMBL/GenBank/DDBJ databases">
        <authorList>
            <person name="Otstavnykh N."/>
            <person name="Isaeva M."/>
            <person name="Bystritskaya E."/>
        </authorList>
    </citation>
    <scope>NUCLEOTIDE SEQUENCE</scope>
    <source>
        <strain evidence="2">KCTC 52189</strain>
    </source>
</reference>
<feature type="chain" id="PRO_5041916845" evidence="1">
    <location>
        <begin position="26"/>
        <end position="82"/>
    </location>
</feature>
<name>A0AAE3WFA4_9RHOB</name>
<dbReference type="EMBL" id="JANHAX010000005">
    <property type="protein sequence ID" value="MDQ2091320.1"/>
    <property type="molecule type" value="Genomic_DNA"/>
</dbReference>
<dbReference type="AlphaFoldDB" id="A0AAE3WFA4"/>
<organism evidence="2 3">
    <name type="scientific">Marimonas arenosa</name>
    <dbReference type="NCBI Taxonomy" id="1795305"/>
    <lineage>
        <taxon>Bacteria</taxon>
        <taxon>Pseudomonadati</taxon>
        <taxon>Pseudomonadota</taxon>
        <taxon>Alphaproteobacteria</taxon>
        <taxon>Rhodobacterales</taxon>
        <taxon>Paracoccaceae</taxon>
        <taxon>Marimonas</taxon>
    </lineage>
</organism>